<dbReference type="SUPFAM" id="SSF54197">
    <property type="entry name" value="HIT-like"/>
    <property type="match status" value="1"/>
</dbReference>
<evidence type="ECO:0000313" key="6">
    <source>
        <dbReference type="Proteomes" id="UP000005297"/>
    </source>
</evidence>
<protein>
    <submittedName>
        <fullName evidence="5">Probable HIT family protein</fullName>
    </submittedName>
</protein>
<dbReference type="InterPro" id="IPR011146">
    <property type="entry name" value="HIT-like"/>
</dbReference>
<evidence type="ECO:0000259" key="4">
    <source>
        <dbReference type="PROSITE" id="PS51084"/>
    </source>
</evidence>
<dbReference type="InterPro" id="IPR019808">
    <property type="entry name" value="Histidine_triad_CS"/>
</dbReference>
<accession>Q0F3H0</accession>
<dbReference type="Pfam" id="PF01230">
    <property type="entry name" value="HIT"/>
    <property type="match status" value="1"/>
</dbReference>
<dbReference type="OrthoDB" id="9784774at2"/>
<evidence type="ECO:0000256" key="1">
    <source>
        <dbReference type="PIRSR" id="PIRSR601310-1"/>
    </source>
</evidence>
<dbReference type="STRING" id="314344.AL013_04205"/>
<dbReference type="PANTHER" id="PTHR23089">
    <property type="entry name" value="HISTIDINE TRIAD HIT PROTEIN"/>
    <property type="match status" value="1"/>
</dbReference>
<proteinExistence type="predicted"/>
<dbReference type="CDD" id="cd01276">
    <property type="entry name" value="PKCI_related"/>
    <property type="match status" value="1"/>
</dbReference>
<dbReference type="HOGENOM" id="CLU_056776_8_1_0"/>
<dbReference type="InParanoid" id="Q0F3H0"/>
<dbReference type="EMBL" id="AATS01000001">
    <property type="protein sequence ID" value="EAU55971.1"/>
    <property type="molecule type" value="Genomic_DNA"/>
</dbReference>
<reference evidence="5 6" key="1">
    <citation type="submission" date="2006-09" db="EMBL/GenBank/DDBJ databases">
        <authorList>
            <person name="Emerson D."/>
            <person name="Ferriera S."/>
            <person name="Johnson J."/>
            <person name="Kravitz S."/>
            <person name="Halpern A."/>
            <person name="Remington K."/>
            <person name="Beeson K."/>
            <person name="Tran B."/>
            <person name="Rogers Y.-H."/>
            <person name="Friedman R."/>
            <person name="Venter J.C."/>
        </authorList>
    </citation>
    <scope>NUCLEOTIDE SEQUENCE [LARGE SCALE GENOMIC DNA]</scope>
    <source>
        <strain evidence="5 6">PV-1</strain>
    </source>
</reference>
<feature type="domain" description="HIT" evidence="4">
    <location>
        <begin position="5"/>
        <end position="109"/>
    </location>
</feature>
<dbReference type="AlphaFoldDB" id="Q0F3H0"/>
<evidence type="ECO:0000256" key="3">
    <source>
        <dbReference type="PROSITE-ProRule" id="PRU00464"/>
    </source>
</evidence>
<dbReference type="RefSeq" id="WP_009851117.1">
    <property type="nucleotide sequence ID" value="NZ_DS022295.1"/>
</dbReference>
<dbReference type="Gene3D" id="3.30.428.10">
    <property type="entry name" value="HIT-like"/>
    <property type="match status" value="1"/>
</dbReference>
<dbReference type="InterPro" id="IPR001310">
    <property type="entry name" value="Histidine_triad_HIT"/>
</dbReference>
<dbReference type="FunCoup" id="Q0F3H0">
    <property type="interactions" value="501"/>
</dbReference>
<comment type="caution">
    <text evidence="5">The sequence shown here is derived from an EMBL/GenBank/DDBJ whole genome shotgun (WGS) entry which is preliminary data.</text>
</comment>
<organism evidence="5 6">
    <name type="scientific">Mariprofundus ferrooxydans PV-1</name>
    <dbReference type="NCBI Taxonomy" id="314345"/>
    <lineage>
        <taxon>Bacteria</taxon>
        <taxon>Pseudomonadati</taxon>
        <taxon>Pseudomonadota</taxon>
        <taxon>Candidatius Mariprofundia</taxon>
        <taxon>Mariprofundales</taxon>
        <taxon>Mariprofundaceae</taxon>
        <taxon>Mariprofundus</taxon>
    </lineage>
</organism>
<feature type="short sequence motif" description="Histidine triad motif" evidence="2 3">
    <location>
        <begin position="96"/>
        <end position="100"/>
    </location>
</feature>
<dbReference type="PRINTS" id="PR00332">
    <property type="entry name" value="HISTRIAD"/>
</dbReference>
<feature type="active site" description="Tele-AMP-histidine intermediate" evidence="1">
    <location>
        <position position="98"/>
    </location>
</feature>
<dbReference type="PROSITE" id="PS00892">
    <property type="entry name" value="HIT_1"/>
    <property type="match status" value="1"/>
</dbReference>
<dbReference type="PROSITE" id="PS51084">
    <property type="entry name" value="HIT_2"/>
    <property type="match status" value="1"/>
</dbReference>
<dbReference type="InterPro" id="IPR036265">
    <property type="entry name" value="HIT-like_sf"/>
</dbReference>
<name>Q0F3H0_9PROT</name>
<evidence type="ECO:0000313" key="5">
    <source>
        <dbReference type="EMBL" id="EAU55971.1"/>
    </source>
</evidence>
<dbReference type="eggNOG" id="COG0537">
    <property type="taxonomic scope" value="Bacteria"/>
</dbReference>
<dbReference type="GO" id="GO:0003824">
    <property type="term" value="F:catalytic activity"/>
    <property type="evidence" value="ECO:0007669"/>
    <property type="project" value="InterPro"/>
</dbReference>
<evidence type="ECO:0000256" key="2">
    <source>
        <dbReference type="PIRSR" id="PIRSR601310-3"/>
    </source>
</evidence>
<gene>
    <name evidence="5" type="ORF">SPV1_04103</name>
</gene>
<dbReference type="Proteomes" id="UP000005297">
    <property type="component" value="Unassembled WGS sequence"/>
</dbReference>
<keyword evidence="6" id="KW-1185">Reference proteome</keyword>
<sequence>MSDCLFCKIIAGDIPSDKVYEDDDVYAFRDIHPKAPTHVLVIPKQHVATLSDCDDPALLGLLMNRVRTIADDVLNLAAGYRIVINVRAGGGQEVFHLHVHILGGKKLPF</sequence>